<comment type="similarity">
    <text evidence="1">Belongs to the ribonucleoside diphosphate reductase small chain family.</text>
</comment>
<dbReference type="InterPro" id="IPR033909">
    <property type="entry name" value="RNR_small"/>
</dbReference>
<feature type="binding site" evidence="3">
    <location>
        <position position="112"/>
    </location>
    <ligand>
        <name>Fe cation</name>
        <dbReference type="ChEBI" id="CHEBI:24875"/>
        <label>1</label>
    </ligand>
</feature>
<evidence type="ECO:0000256" key="2">
    <source>
        <dbReference type="PIRSR" id="PIRSR000355-1"/>
    </source>
</evidence>
<dbReference type="GO" id="GO:0046872">
    <property type="term" value="F:metal ion binding"/>
    <property type="evidence" value="ECO:0007669"/>
    <property type="project" value="UniProtKB-KW"/>
</dbReference>
<keyword evidence="4" id="KW-0812">Transmembrane</keyword>
<dbReference type="EMBL" id="LGRX02020857">
    <property type="protein sequence ID" value="KAK3257203.1"/>
    <property type="molecule type" value="Genomic_DNA"/>
</dbReference>
<feature type="binding site" evidence="3">
    <location>
        <position position="174"/>
    </location>
    <ligand>
        <name>Fe cation</name>
        <dbReference type="ChEBI" id="CHEBI:24875"/>
        <label>2</label>
    </ligand>
</feature>
<dbReference type="Proteomes" id="UP001190700">
    <property type="component" value="Unassembled WGS sequence"/>
</dbReference>
<dbReference type="InterPro" id="IPR012348">
    <property type="entry name" value="RNR-like"/>
</dbReference>
<comment type="cofactor">
    <cofactor evidence="3">
        <name>Fe cation</name>
        <dbReference type="ChEBI" id="CHEBI:24875"/>
    </cofactor>
    <text evidence="3">Binds 2 iron ions per subunit.</text>
</comment>
<keyword evidence="4" id="KW-1133">Transmembrane helix</keyword>
<evidence type="ECO:0000313" key="5">
    <source>
        <dbReference type="EMBL" id="KAK3257203.1"/>
    </source>
</evidence>
<organism evidence="5 6">
    <name type="scientific">Cymbomonas tetramitiformis</name>
    <dbReference type="NCBI Taxonomy" id="36881"/>
    <lineage>
        <taxon>Eukaryota</taxon>
        <taxon>Viridiplantae</taxon>
        <taxon>Chlorophyta</taxon>
        <taxon>Pyramimonadophyceae</taxon>
        <taxon>Pyramimonadales</taxon>
        <taxon>Pyramimonadaceae</taxon>
        <taxon>Cymbomonas</taxon>
    </lineage>
</organism>
<evidence type="ECO:0000256" key="3">
    <source>
        <dbReference type="PIRSR" id="PIRSR000355-2"/>
    </source>
</evidence>
<name>A0AAE0FD52_9CHLO</name>
<feature type="binding site" evidence="3">
    <location>
        <position position="112"/>
    </location>
    <ligand>
        <name>Fe cation</name>
        <dbReference type="ChEBI" id="CHEBI:24875"/>
        <label>2</label>
    </ligand>
</feature>
<accession>A0AAE0FD52</accession>
<dbReference type="PANTHER" id="PTHR23409">
    <property type="entry name" value="RIBONUCLEOSIDE-DIPHOSPHATE REDUCTASE SMALL CHAIN"/>
    <property type="match status" value="1"/>
</dbReference>
<dbReference type="InterPro" id="IPR009078">
    <property type="entry name" value="Ferritin-like_SF"/>
</dbReference>
<evidence type="ECO:0000313" key="6">
    <source>
        <dbReference type="Proteomes" id="UP001190700"/>
    </source>
</evidence>
<evidence type="ECO:0000256" key="4">
    <source>
        <dbReference type="SAM" id="Phobius"/>
    </source>
</evidence>
<dbReference type="Gene3D" id="1.10.620.20">
    <property type="entry name" value="Ribonucleotide Reductase, subunit A"/>
    <property type="match status" value="1"/>
</dbReference>
<gene>
    <name evidence="5" type="ORF">CYMTET_33699</name>
</gene>
<keyword evidence="3" id="KW-0479">Metal-binding</keyword>
<dbReference type="PIRSF" id="PIRSF000355">
    <property type="entry name" value="NrdB"/>
    <property type="match status" value="1"/>
</dbReference>
<keyword evidence="4" id="KW-0472">Membrane</keyword>
<feature type="binding site" evidence="3">
    <location>
        <position position="115"/>
    </location>
    <ligand>
        <name>Fe cation</name>
        <dbReference type="ChEBI" id="CHEBI:24875"/>
        <label>1</label>
    </ligand>
</feature>
<proteinExistence type="inferred from homology"/>
<comment type="caution">
    <text evidence="5">The sequence shown here is derived from an EMBL/GenBank/DDBJ whole genome shotgun (WGS) entry which is preliminary data.</text>
</comment>
<feature type="binding site" evidence="3">
    <location>
        <position position="81"/>
    </location>
    <ligand>
        <name>Fe cation</name>
        <dbReference type="ChEBI" id="CHEBI:24875"/>
        <label>1</label>
    </ligand>
</feature>
<dbReference type="InterPro" id="IPR000358">
    <property type="entry name" value="RNR_small_fam"/>
</dbReference>
<keyword evidence="6" id="KW-1185">Reference proteome</keyword>
<dbReference type="GO" id="GO:0009263">
    <property type="term" value="P:deoxyribonucleotide biosynthetic process"/>
    <property type="evidence" value="ECO:0007669"/>
    <property type="project" value="InterPro"/>
</dbReference>
<protein>
    <submittedName>
        <fullName evidence="5">Uncharacterized protein</fullName>
    </submittedName>
</protein>
<feature type="active site" evidence="2">
    <location>
        <position position="119"/>
    </location>
</feature>
<reference evidence="5 6" key="1">
    <citation type="journal article" date="2015" name="Genome Biol. Evol.">
        <title>Comparative Genomics of a Bacterivorous Green Alga Reveals Evolutionary Causalities and Consequences of Phago-Mixotrophic Mode of Nutrition.</title>
        <authorList>
            <person name="Burns J.A."/>
            <person name="Paasch A."/>
            <person name="Narechania A."/>
            <person name="Kim E."/>
        </authorList>
    </citation>
    <scope>NUCLEOTIDE SEQUENCE [LARGE SCALE GENOMIC DNA]</scope>
    <source>
        <strain evidence="5 6">PLY_AMNH</strain>
    </source>
</reference>
<dbReference type="PANTHER" id="PTHR23409:SF18">
    <property type="entry name" value="RIBONUCLEOSIDE-DIPHOSPHATE REDUCTASE SUBUNIT M2"/>
    <property type="match status" value="1"/>
</dbReference>
<dbReference type="PROSITE" id="PS00368">
    <property type="entry name" value="RIBORED_SMALL"/>
    <property type="match status" value="1"/>
</dbReference>
<evidence type="ECO:0000256" key="1">
    <source>
        <dbReference type="ARBA" id="ARBA00009303"/>
    </source>
</evidence>
<dbReference type="SUPFAM" id="SSF47240">
    <property type="entry name" value="Ferritin-like"/>
    <property type="match status" value="1"/>
</dbReference>
<dbReference type="InterPro" id="IPR030475">
    <property type="entry name" value="RNR_small_AS"/>
</dbReference>
<feature type="binding site" evidence="3">
    <location>
        <position position="208"/>
    </location>
    <ligand>
        <name>Fe cation</name>
        <dbReference type="ChEBI" id="CHEBI:24875"/>
        <label>2</label>
    </ligand>
</feature>
<dbReference type="CDD" id="cd01049">
    <property type="entry name" value="RNRR2"/>
    <property type="match status" value="1"/>
</dbReference>
<keyword evidence="3" id="KW-0408">Iron</keyword>
<feature type="binding site" evidence="3">
    <location>
        <position position="211"/>
    </location>
    <ligand>
        <name>Fe cation</name>
        <dbReference type="ChEBI" id="CHEBI:24875"/>
        <label>2</label>
    </ligand>
</feature>
<dbReference type="GO" id="GO:0016491">
    <property type="term" value="F:oxidoreductase activity"/>
    <property type="evidence" value="ECO:0007669"/>
    <property type="project" value="InterPro"/>
</dbReference>
<dbReference type="Pfam" id="PF00268">
    <property type="entry name" value="Ribonuc_red_sm"/>
    <property type="match status" value="1"/>
</dbReference>
<dbReference type="AlphaFoldDB" id="A0AAE0FD52"/>
<sequence>MFETSQQTEEPELLCDPDCGRHVLFPIKHDDLFEFYKVHLACFWTVEEVDLNEDIAHWRDRLTESERRFVSYVLAFFAASDGVVLENLGTRFMAEVKLPEARQFYAVQMCMESIHAEMYSQLIQTLVTDPTERDRLFSSMSTVPCVREKNEWALRHVDSSRSFGERLVAFACVEGIFFSASFCAIFWLKSRGLMPGLALSNEFIARDEGLHRNFACALFRKLTAPPSSELVLEVVRGAVDAETRFARDALHENLIGMNAGSMCEYVRFVADDLLKTLGLPSHYHAKNPFPFMEAISLQGKTNFFERRVSEYQRCGVMAKLRTDLVDDRAFQQDVDF</sequence>
<feature type="transmembrane region" description="Helical" evidence="4">
    <location>
        <begin position="167"/>
        <end position="188"/>
    </location>
</feature>